<feature type="domain" description="C2H2-type" evidence="14">
    <location>
        <begin position="187"/>
        <end position="214"/>
    </location>
</feature>
<evidence type="ECO:0000256" key="5">
    <source>
        <dbReference type="ARBA" id="ARBA00022737"/>
    </source>
</evidence>
<evidence type="ECO:0000256" key="9">
    <source>
        <dbReference type="ARBA" id="ARBA00023125"/>
    </source>
</evidence>
<feature type="domain" description="C2H2-type" evidence="14">
    <location>
        <begin position="299"/>
        <end position="326"/>
    </location>
</feature>
<dbReference type="InterPro" id="IPR036236">
    <property type="entry name" value="Znf_C2H2_sf"/>
</dbReference>
<organism evidence="16 17">
    <name type="scientific">Sarcophilus harrisii</name>
    <name type="common">Tasmanian devil</name>
    <name type="synonym">Sarcophilus laniarius</name>
    <dbReference type="NCBI Taxonomy" id="9305"/>
    <lineage>
        <taxon>Eukaryota</taxon>
        <taxon>Metazoa</taxon>
        <taxon>Chordata</taxon>
        <taxon>Craniata</taxon>
        <taxon>Vertebrata</taxon>
        <taxon>Euteleostomi</taxon>
        <taxon>Mammalia</taxon>
        <taxon>Metatheria</taxon>
        <taxon>Dasyuromorphia</taxon>
        <taxon>Dasyuridae</taxon>
        <taxon>Sarcophilus</taxon>
    </lineage>
</organism>
<dbReference type="InterPro" id="IPR013087">
    <property type="entry name" value="Znf_C2H2_type"/>
</dbReference>
<dbReference type="PROSITE" id="PS50805">
    <property type="entry name" value="KRAB"/>
    <property type="match status" value="1"/>
</dbReference>
<dbReference type="SUPFAM" id="SSF57667">
    <property type="entry name" value="beta-beta-alpha zinc fingers"/>
    <property type="match status" value="6"/>
</dbReference>
<dbReference type="Gene3D" id="3.30.160.60">
    <property type="entry name" value="Classic Zinc Finger"/>
    <property type="match status" value="10"/>
</dbReference>
<dbReference type="eggNOG" id="KOG1721">
    <property type="taxonomic scope" value="Eukaryota"/>
</dbReference>
<dbReference type="GO" id="GO:0000978">
    <property type="term" value="F:RNA polymerase II cis-regulatory region sequence-specific DNA binding"/>
    <property type="evidence" value="ECO:0007669"/>
    <property type="project" value="TreeGrafter"/>
</dbReference>
<feature type="domain" description="C2H2-type" evidence="14">
    <location>
        <begin position="495"/>
        <end position="522"/>
    </location>
</feature>
<evidence type="ECO:0000313" key="17">
    <source>
        <dbReference type="Proteomes" id="UP000007648"/>
    </source>
</evidence>
<dbReference type="InterPro" id="IPR036051">
    <property type="entry name" value="KRAB_dom_sf"/>
</dbReference>
<dbReference type="FunFam" id="3.30.160.60:FF:001498">
    <property type="entry name" value="Zinc finger protein 404"/>
    <property type="match status" value="1"/>
</dbReference>
<dbReference type="AlphaFoldDB" id="G3VDE9"/>
<dbReference type="PANTHER" id="PTHR24393:SF149">
    <property type="entry name" value="ZINC FINGER WITH KRAB AND SCAN DOMAINS 7"/>
    <property type="match status" value="1"/>
</dbReference>
<dbReference type="RefSeq" id="XP_031804957.1">
    <property type="nucleotide sequence ID" value="XM_031949097.1"/>
</dbReference>
<feature type="domain" description="C2H2-type" evidence="14">
    <location>
        <begin position="411"/>
        <end position="438"/>
    </location>
</feature>
<dbReference type="GO" id="GO:0008270">
    <property type="term" value="F:zinc ion binding"/>
    <property type="evidence" value="ECO:0007669"/>
    <property type="project" value="UniProtKB-KW"/>
</dbReference>
<dbReference type="OrthoDB" id="6077919at2759"/>
<dbReference type="FunFam" id="3.30.160.60:FF:000052">
    <property type="entry name" value="zinc finger protein 546 isoform X1"/>
    <property type="match status" value="1"/>
</dbReference>
<keyword evidence="4" id="KW-0479">Metal-binding</keyword>
<dbReference type="GeneTree" id="ENSGT00950000182890"/>
<dbReference type="PROSITE" id="PS00028">
    <property type="entry name" value="ZINC_FINGER_C2H2_1"/>
    <property type="match status" value="7"/>
</dbReference>
<keyword evidence="5" id="KW-0677">Repeat</keyword>
<dbReference type="FunFam" id="3.30.160.60:FF:000737">
    <property type="entry name" value="Zinc finger protein 565"/>
    <property type="match status" value="2"/>
</dbReference>
<keyword evidence="11" id="KW-0539">Nucleus</keyword>
<feature type="domain" description="C2H2-type" evidence="14">
    <location>
        <begin position="467"/>
        <end position="494"/>
    </location>
</feature>
<dbReference type="FunFam" id="3.30.160.60:FF:000020">
    <property type="entry name" value="Zinc finger protein 14 homolog"/>
    <property type="match status" value="2"/>
</dbReference>
<keyword evidence="9" id="KW-0238">DNA-binding</keyword>
<keyword evidence="8" id="KW-0805">Transcription regulation</keyword>
<feature type="region of interest" description="Disordered" evidence="13">
    <location>
        <begin position="75"/>
        <end position="97"/>
    </location>
</feature>
<feature type="domain" description="C2H2-type" evidence="14">
    <location>
        <begin position="355"/>
        <end position="382"/>
    </location>
</feature>
<evidence type="ECO:0000256" key="4">
    <source>
        <dbReference type="ARBA" id="ARBA00022723"/>
    </source>
</evidence>
<evidence type="ECO:0000256" key="10">
    <source>
        <dbReference type="ARBA" id="ARBA00023163"/>
    </source>
</evidence>
<feature type="domain" description="C2H2-type" evidence="14">
    <location>
        <begin position="439"/>
        <end position="466"/>
    </location>
</feature>
<dbReference type="PANTHER" id="PTHR24393">
    <property type="entry name" value="ZINC FINGER PROTEIN"/>
    <property type="match status" value="1"/>
</dbReference>
<dbReference type="Gene3D" id="6.10.140.140">
    <property type="match status" value="1"/>
</dbReference>
<proteinExistence type="inferred from homology"/>
<evidence type="ECO:0000313" key="16">
    <source>
        <dbReference type="Ensembl" id="ENSSHAP00000001203.2"/>
    </source>
</evidence>
<dbReference type="RefSeq" id="XP_031804955.1">
    <property type="nucleotide sequence ID" value="XM_031949095.1"/>
</dbReference>
<name>G3VDE9_SARHA</name>
<dbReference type="SUPFAM" id="SSF109640">
    <property type="entry name" value="KRAB domain (Kruppel-associated box)"/>
    <property type="match status" value="1"/>
</dbReference>
<keyword evidence="10" id="KW-0804">Transcription</keyword>
<protein>
    <submittedName>
        <fullName evidence="16">Uncharacterized protein</fullName>
    </submittedName>
</protein>
<comment type="similarity">
    <text evidence="3">Belongs to the krueppel C2H2-type zinc-finger protein family.</text>
</comment>
<feature type="domain" description="C2H2-type" evidence="14">
    <location>
        <begin position="523"/>
        <end position="550"/>
    </location>
</feature>
<evidence type="ECO:0000256" key="6">
    <source>
        <dbReference type="ARBA" id="ARBA00022771"/>
    </source>
</evidence>
<reference evidence="16 17" key="1">
    <citation type="journal article" date="2011" name="Proc. Natl. Acad. Sci. U.S.A.">
        <title>Genetic diversity and population structure of the endangered marsupial Sarcophilus harrisii (Tasmanian devil).</title>
        <authorList>
            <person name="Miller W."/>
            <person name="Hayes V.M."/>
            <person name="Ratan A."/>
            <person name="Petersen D.C."/>
            <person name="Wittekindt N.E."/>
            <person name="Miller J."/>
            <person name="Walenz B."/>
            <person name="Knight J."/>
            <person name="Qi J."/>
            <person name="Zhao F."/>
            <person name="Wang Q."/>
            <person name="Bedoya-Reina O.C."/>
            <person name="Katiyar N."/>
            <person name="Tomsho L.P."/>
            <person name="Kasson L.M."/>
            <person name="Hardie R.A."/>
            <person name="Woodbridge P."/>
            <person name="Tindall E.A."/>
            <person name="Bertelsen M.F."/>
            <person name="Dixon D."/>
            <person name="Pyecroft S."/>
            <person name="Helgen K.M."/>
            <person name="Lesk A.M."/>
            <person name="Pringle T.H."/>
            <person name="Patterson N."/>
            <person name="Zhang Y."/>
            <person name="Kreiss A."/>
            <person name="Woods G.M."/>
            <person name="Jones M.E."/>
            <person name="Schuster S.C."/>
        </authorList>
    </citation>
    <scope>NUCLEOTIDE SEQUENCE [LARGE SCALE GENOMIC DNA]</scope>
</reference>
<reference evidence="16" key="3">
    <citation type="submission" date="2025-09" db="UniProtKB">
        <authorList>
            <consortium name="Ensembl"/>
        </authorList>
    </citation>
    <scope>IDENTIFICATION</scope>
</reference>
<keyword evidence="7" id="KW-0862">Zinc</keyword>
<reference evidence="16" key="2">
    <citation type="submission" date="2025-08" db="UniProtKB">
        <authorList>
            <consortium name="Ensembl"/>
        </authorList>
    </citation>
    <scope>IDENTIFICATION</scope>
</reference>
<keyword evidence="6 12" id="KW-0863">Zinc-finger</keyword>
<feature type="domain" description="C2H2-type" evidence="14">
    <location>
        <begin position="383"/>
        <end position="410"/>
    </location>
</feature>
<comment type="subcellular location">
    <subcellularLocation>
        <location evidence="2">Nucleus</location>
    </subcellularLocation>
</comment>
<dbReference type="Pfam" id="PF00096">
    <property type="entry name" value="zf-C2H2"/>
    <property type="match status" value="7"/>
</dbReference>
<dbReference type="GO" id="GO:0001228">
    <property type="term" value="F:DNA-binding transcription activator activity, RNA polymerase II-specific"/>
    <property type="evidence" value="ECO:0007669"/>
    <property type="project" value="TreeGrafter"/>
</dbReference>
<dbReference type="InParanoid" id="G3VDE9"/>
<evidence type="ECO:0000256" key="13">
    <source>
        <dbReference type="SAM" id="MobiDB-lite"/>
    </source>
</evidence>
<dbReference type="KEGG" id="shr:100925246"/>
<dbReference type="GO" id="GO:0005634">
    <property type="term" value="C:nucleus"/>
    <property type="evidence" value="ECO:0007669"/>
    <property type="project" value="UniProtKB-SubCell"/>
</dbReference>
<evidence type="ECO:0000256" key="12">
    <source>
        <dbReference type="PROSITE-ProRule" id="PRU00042"/>
    </source>
</evidence>
<dbReference type="SMART" id="SM00355">
    <property type="entry name" value="ZnF_C2H2"/>
    <property type="match status" value="9"/>
</dbReference>
<gene>
    <name evidence="16" type="primary">LOC100925246</name>
</gene>
<dbReference type="FunFam" id="3.30.160.60:FF:002343">
    <property type="entry name" value="Zinc finger protein 33A"/>
    <property type="match status" value="1"/>
</dbReference>
<comment type="function">
    <text evidence="1">May be involved in transcriptional regulation.</text>
</comment>
<evidence type="ECO:0000259" key="14">
    <source>
        <dbReference type="PROSITE" id="PS50157"/>
    </source>
</evidence>
<dbReference type="InterPro" id="IPR001909">
    <property type="entry name" value="KRAB"/>
</dbReference>
<keyword evidence="17" id="KW-1185">Reference proteome</keyword>
<sequence length="565" mass="64937">MVPVLPAAGALREPVTFQDVAVVFTQEQWGYLDPSQKELYRDVMLENYQNLLCLGLAVSKPEVIYQLERGEAPWRLEEKGPGSSHPDGESRSETKDFPPEMVIFMEPSLQHRLKQSNEKKNSQEVKMTQMKTPTKLRGYDCGQSIRLELMLFSKQRISLEESLYKCDARVSADPSICQRISSKEIFSNCNECKEAFISKPDFIEYHRLYAGKQPNDYNNCERAVNFSQFIHSLETNDFEEKSINCNELGEISTQNIQLMEHQRIHTGLQPYEYSECVLPLGHSFSVTSSESGYTDQKPLVCRACGDVFLWSIQLARHQSAPTGEKPYEGPECEKAFCLRESLTRRSRMHTGEKPYGCSECGKAFRRRGQLTRHQRIHTGEKPHECGDCGKAFYQKDQFTQHQRIHTGEKPYGCKECGKVFRVRTQLTQHLRIHTGEKPHKCNECGKAFRQRGHLTVHHRIHTGEKPYECGECGKAFRLSTELTRHQRIHTGEKPYACSECGKAFRLSTELTRHQRVHTGEKPYGCNRCGKVFRQSTHLTQHQRIHTGVKSHNVLYAAKPSVFLLE</sequence>
<dbReference type="HOGENOM" id="CLU_002678_44_0_1"/>
<dbReference type="FunFam" id="3.30.160.60:FF:000427">
    <property type="entry name" value="Zinc finger with KRAB and SCAN domains 7"/>
    <property type="match status" value="1"/>
</dbReference>
<dbReference type="CDD" id="cd07765">
    <property type="entry name" value="KRAB_A-box"/>
    <property type="match status" value="1"/>
</dbReference>
<evidence type="ECO:0000256" key="1">
    <source>
        <dbReference type="ARBA" id="ARBA00003767"/>
    </source>
</evidence>
<evidence type="ECO:0000256" key="11">
    <source>
        <dbReference type="ARBA" id="ARBA00023242"/>
    </source>
</evidence>
<dbReference type="Ensembl" id="ENSSHAT00000001218.2">
    <property type="protein sequence ID" value="ENSSHAP00000001203.2"/>
    <property type="gene ID" value="ENSSHAG00000001075.2"/>
</dbReference>
<evidence type="ECO:0000256" key="7">
    <source>
        <dbReference type="ARBA" id="ARBA00022833"/>
    </source>
</evidence>
<dbReference type="Pfam" id="PF01352">
    <property type="entry name" value="KRAB"/>
    <property type="match status" value="1"/>
</dbReference>
<dbReference type="PROSITE" id="PS50157">
    <property type="entry name" value="ZINC_FINGER_C2H2_2"/>
    <property type="match status" value="11"/>
</dbReference>
<accession>G3VDE9</accession>
<dbReference type="Proteomes" id="UP000007648">
    <property type="component" value="Unassembled WGS sequence"/>
</dbReference>
<evidence type="ECO:0000256" key="2">
    <source>
        <dbReference type="ARBA" id="ARBA00004123"/>
    </source>
</evidence>
<dbReference type="SMART" id="SM00349">
    <property type="entry name" value="KRAB"/>
    <property type="match status" value="1"/>
</dbReference>
<evidence type="ECO:0000256" key="3">
    <source>
        <dbReference type="ARBA" id="ARBA00006991"/>
    </source>
</evidence>
<feature type="domain" description="C2H2-type" evidence="14">
    <location>
        <begin position="243"/>
        <end position="270"/>
    </location>
</feature>
<evidence type="ECO:0000259" key="15">
    <source>
        <dbReference type="PROSITE" id="PS50805"/>
    </source>
</evidence>
<dbReference type="GeneID" id="100925246"/>
<feature type="domain" description="KRAB" evidence="15">
    <location>
        <begin position="15"/>
        <end position="86"/>
    </location>
</feature>
<evidence type="ECO:0000256" key="8">
    <source>
        <dbReference type="ARBA" id="ARBA00023015"/>
    </source>
</evidence>
<feature type="domain" description="C2H2-type" evidence="14">
    <location>
        <begin position="327"/>
        <end position="354"/>
    </location>
</feature>